<feature type="compositionally biased region" description="Basic residues" evidence="1">
    <location>
        <begin position="10"/>
        <end position="23"/>
    </location>
</feature>
<dbReference type="Proteomes" id="UP000187203">
    <property type="component" value="Unassembled WGS sequence"/>
</dbReference>
<keyword evidence="3" id="KW-1185">Reference proteome</keyword>
<dbReference type="EMBL" id="AWUE01018069">
    <property type="protein sequence ID" value="OMO82803.1"/>
    <property type="molecule type" value="Genomic_DNA"/>
</dbReference>
<proteinExistence type="predicted"/>
<organism evidence="2 3">
    <name type="scientific">Corchorus olitorius</name>
    <dbReference type="NCBI Taxonomy" id="93759"/>
    <lineage>
        <taxon>Eukaryota</taxon>
        <taxon>Viridiplantae</taxon>
        <taxon>Streptophyta</taxon>
        <taxon>Embryophyta</taxon>
        <taxon>Tracheophyta</taxon>
        <taxon>Spermatophyta</taxon>
        <taxon>Magnoliopsida</taxon>
        <taxon>eudicotyledons</taxon>
        <taxon>Gunneridae</taxon>
        <taxon>Pentapetalae</taxon>
        <taxon>rosids</taxon>
        <taxon>malvids</taxon>
        <taxon>Malvales</taxon>
        <taxon>Malvaceae</taxon>
        <taxon>Grewioideae</taxon>
        <taxon>Apeibeae</taxon>
        <taxon>Corchorus</taxon>
    </lineage>
</organism>
<protein>
    <submittedName>
        <fullName evidence="2">Uncharacterized protein</fullName>
    </submittedName>
</protein>
<feature type="region of interest" description="Disordered" evidence="1">
    <location>
        <begin position="1"/>
        <end position="31"/>
    </location>
</feature>
<dbReference type="AlphaFoldDB" id="A0A1R3IJR7"/>
<sequence>MKARNPPARRIPRLMRRKRHRGWPPRGWRST</sequence>
<gene>
    <name evidence="2" type="ORF">COLO4_22819</name>
</gene>
<accession>A0A1R3IJR7</accession>
<name>A0A1R3IJR7_9ROSI</name>
<evidence type="ECO:0000256" key="1">
    <source>
        <dbReference type="SAM" id="MobiDB-lite"/>
    </source>
</evidence>
<reference evidence="3" key="1">
    <citation type="submission" date="2013-09" db="EMBL/GenBank/DDBJ databases">
        <title>Corchorus olitorius genome sequencing.</title>
        <authorList>
            <person name="Alam M."/>
            <person name="Haque M.S."/>
            <person name="Islam M.S."/>
            <person name="Emdad E.M."/>
            <person name="Islam M.M."/>
            <person name="Ahmed B."/>
            <person name="Halim A."/>
            <person name="Hossen Q.M.M."/>
            <person name="Hossain M.Z."/>
            <person name="Ahmed R."/>
            <person name="Khan M.M."/>
            <person name="Islam R."/>
            <person name="Rashid M.M."/>
            <person name="Khan S.A."/>
            <person name="Rahman M.S."/>
            <person name="Alam M."/>
            <person name="Yahiya A.S."/>
            <person name="Khan M.S."/>
            <person name="Azam M.S."/>
            <person name="Haque T."/>
            <person name="Lashkar M.Z.H."/>
            <person name="Akhand A.I."/>
            <person name="Morshed G."/>
            <person name="Roy S."/>
            <person name="Uddin K.S."/>
            <person name="Rabeya T."/>
            <person name="Hossain A.S."/>
            <person name="Chowdhury A."/>
            <person name="Snigdha A.R."/>
            <person name="Mortoza M.S."/>
            <person name="Matin S.A."/>
            <person name="Hoque S.M.E."/>
            <person name="Islam M.K."/>
            <person name="Roy D.K."/>
            <person name="Haider R."/>
            <person name="Moosa M.M."/>
            <person name="Elias S.M."/>
            <person name="Hasan A.M."/>
            <person name="Jahan S."/>
            <person name="Shafiuddin M."/>
            <person name="Mahmood N."/>
            <person name="Shommy N.S."/>
        </authorList>
    </citation>
    <scope>NUCLEOTIDE SEQUENCE [LARGE SCALE GENOMIC DNA]</scope>
    <source>
        <strain evidence="3">cv. O-4</strain>
    </source>
</reference>
<evidence type="ECO:0000313" key="2">
    <source>
        <dbReference type="EMBL" id="OMO82803.1"/>
    </source>
</evidence>
<evidence type="ECO:0000313" key="3">
    <source>
        <dbReference type="Proteomes" id="UP000187203"/>
    </source>
</evidence>
<comment type="caution">
    <text evidence="2">The sequence shown here is derived from an EMBL/GenBank/DDBJ whole genome shotgun (WGS) entry which is preliminary data.</text>
</comment>